<dbReference type="GO" id="GO:0030136">
    <property type="term" value="C:clathrin-coated vesicle"/>
    <property type="evidence" value="ECO:0007669"/>
    <property type="project" value="TreeGrafter"/>
</dbReference>
<keyword evidence="16" id="KW-0168">Coated pit</keyword>
<keyword evidence="9" id="KW-0808">Transferase</keyword>
<dbReference type="PANTHER" id="PTHR23065">
    <property type="entry name" value="PROLINE-SERINE-THREONINE PHOSPHATASE INTERACTING PROTEIN 1"/>
    <property type="match status" value="1"/>
</dbReference>
<evidence type="ECO:0000256" key="11">
    <source>
        <dbReference type="ARBA" id="ARBA00022968"/>
    </source>
</evidence>
<evidence type="ECO:0000256" key="13">
    <source>
        <dbReference type="ARBA" id="ARBA00023034"/>
    </source>
</evidence>
<dbReference type="InterPro" id="IPR031160">
    <property type="entry name" value="F_BAR_dom"/>
</dbReference>
<dbReference type="GO" id="GO:0000139">
    <property type="term" value="C:Golgi membrane"/>
    <property type="evidence" value="ECO:0007669"/>
    <property type="project" value="UniProtKB-SubCell"/>
</dbReference>
<evidence type="ECO:0000256" key="18">
    <source>
        <dbReference type="PROSITE-ProRule" id="PRU01077"/>
    </source>
</evidence>
<dbReference type="InterPro" id="IPR018808">
    <property type="entry name" value="Muniscin_C"/>
</dbReference>
<organism evidence="23 24">
    <name type="scientific">Marmota monax</name>
    <name type="common">Woodchuck</name>
    <dbReference type="NCBI Taxonomy" id="9995"/>
    <lineage>
        <taxon>Eukaryota</taxon>
        <taxon>Metazoa</taxon>
        <taxon>Chordata</taxon>
        <taxon>Craniata</taxon>
        <taxon>Vertebrata</taxon>
        <taxon>Euteleostomi</taxon>
        <taxon>Mammalia</taxon>
        <taxon>Eutheria</taxon>
        <taxon>Euarchontoglires</taxon>
        <taxon>Glires</taxon>
        <taxon>Rodentia</taxon>
        <taxon>Sciuromorpha</taxon>
        <taxon>Sciuridae</taxon>
        <taxon>Xerinae</taxon>
        <taxon>Marmotini</taxon>
        <taxon>Marmota</taxon>
    </lineage>
</organism>
<dbReference type="Pfam" id="PF22699">
    <property type="entry name" value="GMIP-like_FCH"/>
    <property type="match status" value="1"/>
</dbReference>
<comment type="similarity">
    <text evidence="5">Belongs to the FCHO family.</text>
</comment>
<feature type="domain" description="MHD" evidence="21">
    <location>
        <begin position="617"/>
        <end position="849"/>
    </location>
</feature>
<evidence type="ECO:0000256" key="15">
    <source>
        <dbReference type="ARBA" id="ARBA00023136"/>
    </source>
</evidence>
<evidence type="ECO:0000256" key="8">
    <source>
        <dbReference type="ARBA" id="ARBA00022676"/>
    </source>
</evidence>
<dbReference type="InterPro" id="IPR042735">
    <property type="entry name" value="FCHO1_F-BAR"/>
</dbReference>
<dbReference type="InterPro" id="IPR001060">
    <property type="entry name" value="FCH_dom"/>
</dbReference>
<keyword evidence="11" id="KW-0735">Signal-anchor</keyword>
<protein>
    <recommendedName>
        <fullName evidence="25">F-BAR domain-containing protein</fullName>
    </recommendedName>
</protein>
<evidence type="ECO:0000256" key="14">
    <source>
        <dbReference type="ARBA" id="ARBA00023054"/>
    </source>
</evidence>
<dbReference type="SUPFAM" id="SSF103657">
    <property type="entry name" value="BAR/IMD domain-like"/>
    <property type="match status" value="1"/>
</dbReference>
<feature type="region of interest" description="Disordered" evidence="20">
    <location>
        <begin position="380"/>
        <end position="610"/>
    </location>
</feature>
<comment type="similarity">
    <text evidence="4">Belongs to the glycosyltransferase 31 family.</text>
</comment>
<feature type="compositionally biased region" description="Low complexity" evidence="20">
    <location>
        <begin position="572"/>
        <end position="587"/>
    </location>
</feature>
<keyword evidence="8" id="KW-0328">Glycosyltransferase</keyword>
<evidence type="ECO:0000256" key="19">
    <source>
        <dbReference type="SAM" id="Coils"/>
    </source>
</evidence>
<keyword evidence="7" id="KW-0254">Endocytosis</keyword>
<dbReference type="PANTHER" id="PTHR23065:SF6">
    <property type="entry name" value="F-BAR DOMAIN ONLY PROTEIN 1"/>
    <property type="match status" value="1"/>
</dbReference>
<dbReference type="GO" id="GO:0048268">
    <property type="term" value="P:clathrin coat assembly"/>
    <property type="evidence" value="ECO:0007669"/>
    <property type="project" value="TreeGrafter"/>
</dbReference>
<evidence type="ECO:0000256" key="7">
    <source>
        <dbReference type="ARBA" id="ARBA00022583"/>
    </source>
</evidence>
<evidence type="ECO:0000259" key="22">
    <source>
        <dbReference type="PROSITE" id="PS51741"/>
    </source>
</evidence>
<feature type="domain" description="F-BAR" evidence="22">
    <location>
        <begin position="1"/>
        <end position="248"/>
    </location>
</feature>
<keyword evidence="14 18" id="KW-0175">Coiled coil</keyword>
<sequence length="1285" mass="141673">MSYFGEHFWGEKNHGFEVLYHSVKQGPVSTKELADFIRERATIEETYSKAMAKLSKLASNGTPMGTFAPLWEVFRVSSDKLALCHLELTRKLQDLIKDVLRYGEEQLKAHKRCKEEALGTLDAVQVLSGVSQLLPKSRENYLSRCMDQERLRRENTSQKEMDKAETKTKKAAESLRRAVEKYNSARADFEHKMLDSALRFQAMEETHLRHMKALLGSYAHSVEDTHVQIGQVHEEFKQNIENVSVEMLLRKFAESKGTGREKPGPLDFESYSAAALQEAMKRLRGSKAFRLPGLSRREREREPRATVDFLEPDSGMCPEVDEEGFTVRPDVTQNNILLIDSDFDDEEPRKFHVHIKPAPARAPSCNPEAAAAQLRATAGSLILPPGPGGTMKRHSSRDAAGKPQRPRSAPRTSSCAEKLPLDEQVSKNLFGPPLESAFDHEDFTGSSSLGFTSSPSPFSSSSPENVEDSGLDSPSHAAPGPSPDSWVPRPGTPQSPPTCRAQPPEPRGTRPPPPPDSPQRLAPSPGPWGLEAGGDLVPPPADGTSREGLAAPPRRPRSRKVSCPLTRSNGDLSRPLSPSPLGSSAPSITSERPGFSSQTGHGVSRGPSPVVLGSQDALPVATAFTEYVHAYFRGHSPSFRLVHTAPIEHFQPSADLLFSDPSQSDPDTKDFWLNMAALTEALQRQAEQNPTASYYNVVLLRYQFSRPGPQSLPLQLSVHWQCAASLTQVSVEYSYRAGATAVSTPLTNVQILLPVGEPVTNVRLQPAATWSLEEKRFMWKLPDVSEAAGSGHLSASWEPLSGPSTPSPVAAQFTSEGATLSGVDLELVGNGYRMSLVKRRFATGMYLSEWRGAELHGCRLVFLGGGGQGLDGRLAGAIGETEETPAQHRHPKTVQGALDGLLLGPRAGLARMRCARPLRPDLGLVLAVATFAVLVLFSLHVSTPPSCLLPEKPLGTPEVLPWPSPPARPRPAPCLANASAAAHPDFAGQPRHVRDFLLYRHCRSFPLLQDASPDKCARPVFLLLAIKSSPSNYERRELVRRTWGQERQVRGAQLRRLFLVGSAGHQHEARKVNRLLELEARTHGDILQWDFHDSFFNLTLKQVLFLEWQKTRCTHASFVLNGDDDVFAHTDNMVTYLQGLDPDQHLFVGHLIQNVGPIRVPWSKYYVPQVVTRGERYPPYCGGGGFLLSRFTAAALRRAAPALDLFPIDDVFLGMCLEREGLKPTSHSGIRTAGVQAPSTRLSSFDPCFYRELLLVHRFLPYEMLLMWDALSQPDFTCGKRVQVF</sequence>
<evidence type="ECO:0008006" key="25">
    <source>
        <dbReference type="Google" id="ProtNLM"/>
    </source>
</evidence>
<feature type="compositionally biased region" description="Low complexity" evidence="20">
    <location>
        <begin position="444"/>
        <end position="463"/>
    </location>
</feature>
<dbReference type="CDD" id="cd07674">
    <property type="entry name" value="F-BAR_FCHO1"/>
    <property type="match status" value="1"/>
</dbReference>
<evidence type="ECO:0000256" key="20">
    <source>
        <dbReference type="SAM" id="MobiDB-lite"/>
    </source>
</evidence>
<dbReference type="Pfam" id="PF01762">
    <property type="entry name" value="Galactosyl_T"/>
    <property type="match status" value="1"/>
</dbReference>
<proteinExistence type="inferred from homology"/>
<dbReference type="InterPro" id="IPR054713">
    <property type="entry name" value="GMIP/FCHO2-like_FCH"/>
</dbReference>
<evidence type="ECO:0000256" key="10">
    <source>
        <dbReference type="ARBA" id="ARBA00022692"/>
    </source>
</evidence>
<evidence type="ECO:0000256" key="2">
    <source>
        <dbReference type="ARBA" id="ARBA00004323"/>
    </source>
</evidence>
<dbReference type="InterPro" id="IPR027267">
    <property type="entry name" value="AH/BAR_dom_sf"/>
</dbReference>
<keyword evidence="17" id="KW-0325">Glycoprotein</keyword>
<feature type="compositionally biased region" description="Pro residues" evidence="20">
    <location>
        <begin position="503"/>
        <end position="517"/>
    </location>
</feature>
<accession>A0A834UZQ5</accession>
<dbReference type="PROSITE" id="PS51741">
    <property type="entry name" value="F_BAR"/>
    <property type="match status" value="1"/>
</dbReference>
<dbReference type="Gene3D" id="1.20.1270.60">
    <property type="entry name" value="Arfaptin homology (AH) domain/BAR domain"/>
    <property type="match status" value="1"/>
</dbReference>
<evidence type="ECO:0000256" key="3">
    <source>
        <dbReference type="ARBA" id="ARBA00004922"/>
    </source>
</evidence>
<dbReference type="FunFam" id="1.20.1270.60:FF:000016">
    <property type="entry name" value="FCH domain only protein 2"/>
    <property type="match status" value="1"/>
</dbReference>
<evidence type="ECO:0000256" key="4">
    <source>
        <dbReference type="ARBA" id="ARBA00008661"/>
    </source>
</evidence>
<evidence type="ECO:0000256" key="1">
    <source>
        <dbReference type="ARBA" id="ARBA00004283"/>
    </source>
</evidence>
<evidence type="ECO:0000313" key="23">
    <source>
        <dbReference type="EMBL" id="KAF7478381.1"/>
    </source>
</evidence>
<dbReference type="GO" id="GO:0016266">
    <property type="term" value="P:protein O-linked glycosylation via N-acetyl-galactosamine"/>
    <property type="evidence" value="ECO:0007669"/>
    <property type="project" value="UniProtKB-ARBA"/>
</dbReference>
<keyword evidence="13" id="KW-0333">Golgi apparatus</keyword>
<evidence type="ECO:0000256" key="6">
    <source>
        <dbReference type="ARBA" id="ARBA00022553"/>
    </source>
</evidence>
<dbReference type="Proteomes" id="UP000662637">
    <property type="component" value="Unassembled WGS sequence"/>
</dbReference>
<dbReference type="GO" id="GO:0005886">
    <property type="term" value="C:plasma membrane"/>
    <property type="evidence" value="ECO:0007669"/>
    <property type="project" value="TreeGrafter"/>
</dbReference>
<gene>
    <name evidence="23" type="ORF">GHT09_010488</name>
</gene>
<dbReference type="Gene3D" id="3.90.550.50">
    <property type="match status" value="1"/>
</dbReference>
<dbReference type="Pfam" id="PF10291">
    <property type="entry name" value="muHD"/>
    <property type="match status" value="1"/>
</dbReference>
<dbReference type="SMART" id="SM00055">
    <property type="entry name" value="FCH"/>
    <property type="match status" value="1"/>
</dbReference>
<keyword evidence="10" id="KW-0812">Transmembrane</keyword>
<dbReference type="GO" id="GO:0008499">
    <property type="term" value="F:N-acetyl-beta-D-glucosaminide beta-(1,3)-galactosyltransferase activity"/>
    <property type="evidence" value="ECO:0007669"/>
    <property type="project" value="UniProtKB-ARBA"/>
</dbReference>
<evidence type="ECO:0000256" key="5">
    <source>
        <dbReference type="ARBA" id="ARBA00011064"/>
    </source>
</evidence>
<keyword evidence="12" id="KW-1133">Transmembrane helix</keyword>
<dbReference type="EMBL" id="WJEC01001631">
    <property type="protein sequence ID" value="KAF7478381.1"/>
    <property type="molecule type" value="Genomic_DNA"/>
</dbReference>
<evidence type="ECO:0000256" key="17">
    <source>
        <dbReference type="ARBA" id="ARBA00023180"/>
    </source>
</evidence>
<feature type="coiled-coil region" evidence="19">
    <location>
        <begin position="161"/>
        <end position="192"/>
    </location>
</feature>
<keyword evidence="6" id="KW-0597">Phosphoprotein</keyword>
<comment type="caution">
    <text evidence="23">The sequence shown here is derived from an EMBL/GenBank/DDBJ whole genome shotgun (WGS) entry which is preliminary data.</text>
</comment>
<name>A0A834UZQ5_MARMO</name>
<keyword evidence="15" id="KW-0472">Membrane</keyword>
<dbReference type="InterPro" id="IPR028565">
    <property type="entry name" value="MHD"/>
</dbReference>
<comment type="pathway">
    <text evidence="3">Protein modification; protein glycosylation.</text>
</comment>
<evidence type="ECO:0000256" key="12">
    <source>
        <dbReference type="ARBA" id="ARBA00022989"/>
    </source>
</evidence>
<dbReference type="GO" id="GO:0005905">
    <property type="term" value="C:clathrin-coated pit"/>
    <property type="evidence" value="ECO:0007669"/>
    <property type="project" value="UniProtKB-SubCell"/>
</dbReference>
<evidence type="ECO:0000313" key="24">
    <source>
        <dbReference type="Proteomes" id="UP000662637"/>
    </source>
</evidence>
<dbReference type="GO" id="GO:0072583">
    <property type="term" value="P:clathrin-dependent endocytosis"/>
    <property type="evidence" value="ECO:0007669"/>
    <property type="project" value="TreeGrafter"/>
</dbReference>
<reference evidence="23" key="1">
    <citation type="submission" date="2020-08" db="EMBL/GenBank/DDBJ databases">
        <authorList>
            <person name="Shumante A."/>
            <person name="Zimin A.V."/>
            <person name="Puiu D."/>
            <person name="Salzberg S.L."/>
        </authorList>
    </citation>
    <scope>NUCLEOTIDE SEQUENCE</scope>
    <source>
        <strain evidence="23">WC2-LM</strain>
        <tissue evidence="23">Liver</tissue>
    </source>
</reference>
<dbReference type="FunFam" id="3.90.550.50:FF:000009">
    <property type="entry name" value="Hexosyltransferase"/>
    <property type="match status" value="1"/>
</dbReference>
<dbReference type="PROSITE" id="PS51072">
    <property type="entry name" value="MHD"/>
    <property type="match status" value="1"/>
</dbReference>
<evidence type="ECO:0000259" key="21">
    <source>
        <dbReference type="PROSITE" id="PS51072"/>
    </source>
</evidence>
<comment type="subcellular location">
    <subcellularLocation>
        <location evidence="2">Golgi apparatus membrane</location>
        <topology evidence="2">Single-pass type II membrane protein</topology>
    </subcellularLocation>
    <subcellularLocation>
        <location evidence="1">Membrane</location>
        <location evidence="1">Clathrin-coated pit</location>
        <topology evidence="1">Peripheral membrane protein</topology>
        <orientation evidence="1">Cytoplasmic side</orientation>
    </subcellularLocation>
</comment>
<dbReference type="InterPro" id="IPR002659">
    <property type="entry name" value="Glyco_trans_31"/>
</dbReference>
<evidence type="ECO:0000256" key="16">
    <source>
        <dbReference type="ARBA" id="ARBA00023176"/>
    </source>
</evidence>
<evidence type="ECO:0000256" key="9">
    <source>
        <dbReference type="ARBA" id="ARBA00022679"/>
    </source>
</evidence>